<dbReference type="KEGG" id="asag:FGM00_07060"/>
<evidence type="ECO:0000313" key="3">
    <source>
        <dbReference type="Proteomes" id="UP000310017"/>
    </source>
</evidence>
<dbReference type="InterPro" id="IPR022298">
    <property type="entry name" value="Conjug_transposon_TraN"/>
</dbReference>
<dbReference type="Pfam" id="PF13595">
    <property type="entry name" value="DUF4138"/>
    <property type="match status" value="1"/>
</dbReference>
<proteinExistence type="predicted"/>
<reference evidence="2 3" key="1">
    <citation type="submission" date="2019-05" db="EMBL/GenBank/DDBJ databases">
        <title>Genome sequencing of F202Z8.</title>
        <authorList>
            <person name="Kwon Y.M."/>
        </authorList>
    </citation>
    <scope>NUCLEOTIDE SEQUENCE [LARGE SCALE GENOMIC DNA]</scope>
    <source>
        <strain evidence="2 3">F202Z8</strain>
    </source>
</reference>
<evidence type="ECO:0000313" key="2">
    <source>
        <dbReference type="EMBL" id="QCW99868.1"/>
    </source>
</evidence>
<gene>
    <name evidence="2" type="ORF">FGM00_07060</name>
</gene>
<dbReference type="EMBL" id="CP040710">
    <property type="protein sequence ID" value="QCW99868.1"/>
    <property type="molecule type" value="Genomic_DNA"/>
</dbReference>
<evidence type="ECO:0000256" key="1">
    <source>
        <dbReference type="SAM" id="MobiDB-lite"/>
    </source>
</evidence>
<dbReference type="OrthoDB" id="1038500at2"/>
<feature type="compositionally biased region" description="Basic and acidic residues" evidence="1">
    <location>
        <begin position="220"/>
        <end position="231"/>
    </location>
</feature>
<protein>
    <submittedName>
        <fullName evidence="2">DUF4138 domain-containing protein</fullName>
    </submittedName>
</protein>
<name>A0A5B7SR87_9FLAO</name>
<organism evidence="2 3">
    <name type="scientific">Aggregatimonas sangjinii</name>
    <dbReference type="NCBI Taxonomy" id="2583587"/>
    <lineage>
        <taxon>Bacteria</taxon>
        <taxon>Pseudomonadati</taxon>
        <taxon>Bacteroidota</taxon>
        <taxon>Flavobacteriia</taxon>
        <taxon>Flavobacteriales</taxon>
        <taxon>Flavobacteriaceae</taxon>
        <taxon>Aggregatimonas</taxon>
    </lineage>
</organism>
<accession>A0A5B7SR87</accession>
<keyword evidence="3" id="KW-1185">Reference proteome</keyword>
<feature type="region of interest" description="Disordered" evidence="1">
    <location>
        <begin position="172"/>
        <end position="247"/>
    </location>
</feature>
<dbReference type="AlphaFoldDB" id="A0A5B7SR87"/>
<dbReference type="Proteomes" id="UP000310017">
    <property type="component" value="Chromosome"/>
</dbReference>
<sequence length="398" mass="44839">MANKLVPGLRAAYLYDKNCLLGSVICFSTKKCIAPRSVLNLLVMKLKSAFLLSLFLLAHIAIAQANNLPITVVANESITVTLFFPSEIQRVIKPAVNYRFQYEQHGTMGTLVARKGAASNLTVITKDGSIFSFLLQYEQEVNNFTYVLSADHAIGTINPSAVPRAIPTEMEEQATPQLEDEAVQKPRSTETTTISELKLSEEAQITSVKEPQRMTLRSEVGAKEKTEKDFTESEQTEAYEGLPEESSLYETDRESYYAIFCENQYNQDLRSSKSIKAGTGIELQLNTLTADKNELYFIFQATNRLTSKFKAEKLRFYVRSSVKGKPLQITPLYIYKHLEEVEAGRTKKMIYVLKEFRLSTDQKVYVVLDEKDGMRNTVLNIDGQLINAVGERSLATTR</sequence>